<sequence>MSYYFMVQIEMIDEDEYQKYLDKVDEVFSKFNGKYLAVDDSPKIIEGTWKYSRSVLIEFESENDFNSWYFSDDYQSIIKHRLEGAYCDFVLVKGLK</sequence>
<dbReference type="Gene3D" id="3.30.70.100">
    <property type="match status" value="1"/>
</dbReference>
<dbReference type="RefSeq" id="WP_212212001.1">
    <property type="nucleotide sequence ID" value="NZ_JAGUCO010000001.1"/>
</dbReference>
<dbReference type="PANTHER" id="PTHR41521:SF4">
    <property type="entry name" value="BLR0684 PROTEIN"/>
    <property type="match status" value="1"/>
</dbReference>
<reference evidence="2 3" key="1">
    <citation type="journal article" date="2015" name="Int. J. Syst. Evol. Microbiol.">
        <title>Carboxylicivirga linearis sp. nov., isolated from a sea cucumber culture pond.</title>
        <authorList>
            <person name="Wang F.Q."/>
            <person name="Zhou Y.X."/>
            <person name="Lin X.Z."/>
            <person name="Chen G.J."/>
            <person name="Du Z.J."/>
        </authorList>
    </citation>
    <scope>NUCLEOTIDE SEQUENCE [LARGE SCALE GENOMIC DNA]</scope>
    <source>
        <strain evidence="2 3">FB218</strain>
    </source>
</reference>
<dbReference type="Pfam" id="PF07045">
    <property type="entry name" value="DUF1330"/>
    <property type="match status" value="1"/>
</dbReference>
<protein>
    <submittedName>
        <fullName evidence="2">DUF1330 domain-containing protein</fullName>
    </submittedName>
</protein>
<gene>
    <name evidence="2" type="ORF">KEM10_00280</name>
</gene>
<organism evidence="2 3">
    <name type="scientific">Carboxylicivirga linearis</name>
    <dbReference type="NCBI Taxonomy" id="1628157"/>
    <lineage>
        <taxon>Bacteria</taxon>
        <taxon>Pseudomonadati</taxon>
        <taxon>Bacteroidota</taxon>
        <taxon>Bacteroidia</taxon>
        <taxon>Marinilabiliales</taxon>
        <taxon>Marinilabiliaceae</taxon>
        <taxon>Carboxylicivirga</taxon>
    </lineage>
</organism>
<dbReference type="PANTHER" id="PTHR41521">
    <property type="match status" value="1"/>
</dbReference>
<dbReference type="EMBL" id="JAGUCO010000001">
    <property type="protein sequence ID" value="MBS2096689.1"/>
    <property type="molecule type" value="Genomic_DNA"/>
</dbReference>
<dbReference type="InterPro" id="IPR011008">
    <property type="entry name" value="Dimeric_a/b-barrel"/>
</dbReference>
<feature type="domain" description="DUF1330" evidence="1">
    <location>
        <begin position="4"/>
        <end position="95"/>
    </location>
</feature>
<comment type="caution">
    <text evidence="2">The sequence shown here is derived from an EMBL/GenBank/DDBJ whole genome shotgun (WGS) entry which is preliminary data.</text>
</comment>
<evidence type="ECO:0000313" key="2">
    <source>
        <dbReference type="EMBL" id="MBS2096689.1"/>
    </source>
</evidence>
<accession>A0ABS5JP62</accession>
<dbReference type="InterPro" id="IPR010753">
    <property type="entry name" value="DUF1330"/>
</dbReference>
<evidence type="ECO:0000313" key="3">
    <source>
        <dbReference type="Proteomes" id="UP000708576"/>
    </source>
</evidence>
<keyword evidence="3" id="KW-1185">Reference proteome</keyword>
<name>A0ABS5JP62_9BACT</name>
<dbReference type="Proteomes" id="UP000708576">
    <property type="component" value="Unassembled WGS sequence"/>
</dbReference>
<dbReference type="SUPFAM" id="SSF54909">
    <property type="entry name" value="Dimeric alpha+beta barrel"/>
    <property type="match status" value="1"/>
</dbReference>
<proteinExistence type="predicted"/>
<evidence type="ECO:0000259" key="1">
    <source>
        <dbReference type="Pfam" id="PF07045"/>
    </source>
</evidence>